<dbReference type="PROSITE" id="PS50206">
    <property type="entry name" value="RHODANESE_3"/>
    <property type="match status" value="1"/>
</dbReference>
<dbReference type="PANTHER" id="PTHR43268">
    <property type="entry name" value="THIOSULFATE SULFURTRANSFERASE/RHODANESE-LIKE DOMAIN-CONTAINING PROTEIN 2"/>
    <property type="match status" value="1"/>
</dbReference>
<name>A0A928VTA2_9CYAN</name>
<dbReference type="Gene3D" id="3.30.70.100">
    <property type="match status" value="1"/>
</dbReference>
<dbReference type="RefSeq" id="WP_264326515.1">
    <property type="nucleotide sequence ID" value="NZ_JADEXQ010000072.1"/>
</dbReference>
<comment type="similarity">
    <text evidence="1">Belongs to the TrhO family.</text>
</comment>
<evidence type="ECO:0000256" key="1">
    <source>
        <dbReference type="HAMAP-Rule" id="MF_00469"/>
    </source>
</evidence>
<dbReference type="NCBIfam" id="NF001136">
    <property type="entry name" value="PRK00142.1-4"/>
    <property type="match status" value="1"/>
</dbReference>
<protein>
    <recommendedName>
        <fullName evidence="1">tRNA uridine(34) hydroxylase</fullName>
        <ecNumber evidence="1">1.14.-.-</ecNumber>
    </recommendedName>
    <alternativeName>
        <fullName evidence="1">tRNA hydroxylation protein O</fullName>
    </alternativeName>
</protein>
<dbReference type="EMBL" id="JADEXQ010000072">
    <property type="protein sequence ID" value="MBE9031689.1"/>
    <property type="molecule type" value="Genomic_DNA"/>
</dbReference>
<keyword evidence="4" id="KW-1185">Reference proteome</keyword>
<dbReference type="Pfam" id="PF17773">
    <property type="entry name" value="UPF0176_N"/>
    <property type="match status" value="1"/>
</dbReference>
<comment type="function">
    <text evidence="1">Catalyzes oxygen-dependent 5-hydroxyuridine (ho5U) modification at position 34 in tRNAs.</text>
</comment>
<dbReference type="AlphaFoldDB" id="A0A928VTA2"/>
<keyword evidence="1" id="KW-0819">tRNA processing</keyword>
<comment type="catalytic activity">
    <reaction evidence="1">
        <text>uridine(34) in tRNA + AH2 + O2 = 5-hydroxyuridine(34) in tRNA + A + H2O</text>
        <dbReference type="Rhea" id="RHEA:64224"/>
        <dbReference type="Rhea" id="RHEA-COMP:11727"/>
        <dbReference type="Rhea" id="RHEA-COMP:13381"/>
        <dbReference type="ChEBI" id="CHEBI:13193"/>
        <dbReference type="ChEBI" id="CHEBI:15377"/>
        <dbReference type="ChEBI" id="CHEBI:15379"/>
        <dbReference type="ChEBI" id="CHEBI:17499"/>
        <dbReference type="ChEBI" id="CHEBI:65315"/>
        <dbReference type="ChEBI" id="CHEBI:136877"/>
    </reaction>
</comment>
<accession>A0A928VTA2</accession>
<dbReference type="PANTHER" id="PTHR43268:SF3">
    <property type="entry name" value="RHODANESE-LIKE DOMAIN-CONTAINING PROTEIN 7-RELATED"/>
    <property type="match status" value="1"/>
</dbReference>
<organism evidence="3 4">
    <name type="scientific">Romeriopsis navalis LEGE 11480</name>
    <dbReference type="NCBI Taxonomy" id="2777977"/>
    <lineage>
        <taxon>Bacteria</taxon>
        <taxon>Bacillati</taxon>
        <taxon>Cyanobacteriota</taxon>
        <taxon>Cyanophyceae</taxon>
        <taxon>Leptolyngbyales</taxon>
        <taxon>Leptolyngbyaceae</taxon>
        <taxon>Romeriopsis</taxon>
        <taxon>Romeriopsis navalis</taxon>
    </lineage>
</organism>
<dbReference type="GO" id="GO:0006400">
    <property type="term" value="P:tRNA modification"/>
    <property type="evidence" value="ECO:0007669"/>
    <property type="project" value="UniProtKB-UniRule"/>
</dbReference>
<dbReference type="CDD" id="cd01518">
    <property type="entry name" value="RHOD_YceA"/>
    <property type="match status" value="1"/>
</dbReference>
<dbReference type="Proteomes" id="UP000625316">
    <property type="component" value="Unassembled WGS sequence"/>
</dbReference>
<reference evidence="3" key="1">
    <citation type="submission" date="2020-10" db="EMBL/GenBank/DDBJ databases">
        <authorList>
            <person name="Castelo-Branco R."/>
            <person name="Eusebio N."/>
            <person name="Adriana R."/>
            <person name="Vieira A."/>
            <person name="Brugerolle De Fraissinette N."/>
            <person name="Rezende De Castro R."/>
            <person name="Schneider M.P."/>
            <person name="Vasconcelos V."/>
            <person name="Leao P.N."/>
        </authorList>
    </citation>
    <scope>NUCLEOTIDE SEQUENCE</scope>
    <source>
        <strain evidence="3">LEGE 11480</strain>
    </source>
</reference>
<dbReference type="EC" id="1.14.-.-" evidence="1"/>
<gene>
    <name evidence="1" type="primary">trhO</name>
    <name evidence="3" type="ORF">IQ266_18305</name>
</gene>
<dbReference type="InterPro" id="IPR001763">
    <property type="entry name" value="Rhodanese-like_dom"/>
</dbReference>
<dbReference type="HAMAP" id="MF_00469">
    <property type="entry name" value="TrhO"/>
    <property type="match status" value="1"/>
</dbReference>
<dbReference type="InterPro" id="IPR020936">
    <property type="entry name" value="TrhO"/>
</dbReference>
<evidence type="ECO:0000313" key="4">
    <source>
        <dbReference type="Proteomes" id="UP000625316"/>
    </source>
</evidence>
<dbReference type="SUPFAM" id="SSF52821">
    <property type="entry name" value="Rhodanese/Cell cycle control phosphatase"/>
    <property type="match status" value="1"/>
</dbReference>
<dbReference type="SMART" id="SM00450">
    <property type="entry name" value="RHOD"/>
    <property type="match status" value="1"/>
</dbReference>
<comment type="caution">
    <text evidence="3">The sequence shown here is derived from an EMBL/GenBank/DDBJ whole genome shotgun (WGS) entry which is preliminary data.</text>
</comment>
<feature type="domain" description="Rhodanese" evidence="2">
    <location>
        <begin position="122"/>
        <end position="215"/>
    </location>
</feature>
<dbReference type="InterPro" id="IPR036873">
    <property type="entry name" value="Rhodanese-like_dom_sf"/>
</dbReference>
<sequence length="297" mass="33334">MAYLVAAFYKFVSLSDCHSIRSTLLERCADQGVKGTILLAEEGINGTICGTEASVRNVFAYLEQDSRFARLDIKESWSPQMSFAKLKVKVKKEIVTFGQPQANPAKQVGTYVKPEDWNAVIADPEVLVIDTRNDFEVGVGSFQRAVNPQTNSFREFPEYVEQLDPETHKKVAMFCTGGIRCEKASAYMLDQGFDQVYHLEGGILKYLETVPADDSLWEGECYVFDQRVTVIHGVEPGSYDNCAGCGHPVSPAEMQSPQYEAGISCPHCYDKLTDDQRERFTERKKQILLKRERAAQG</sequence>
<proteinExistence type="inferred from homology"/>
<evidence type="ECO:0000313" key="3">
    <source>
        <dbReference type="EMBL" id="MBE9031689.1"/>
    </source>
</evidence>
<dbReference type="Gene3D" id="3.40.250.10">
    <property type="entry name" value="Rhodanese-like domain"/>
    <property type="match status" value="1"/>
</dbReference>
<keyword evidence="1" id="KW-0560">Oxidoreductase</keyword>
<dbReference type="InterPro" id="IPR040503">
    <property type="entry name" value="TRHO_N"/>
</dbReference>
<evidence type="ECO:0000259" key="2">
    <source>
        <dbReference type="PROSITE" id="PS50206"/>
    </source>
</evidence>
<dbReference type="Pfam" id="PF00581">
    <property type="entry name" value="Rhodanese"/>
    <property type="match status" value="1"/>
</dbReference>
<dbReference type="GO" id="GO:0016705">
    <property type="term" value="F:oxidoreductase activity, acting on paired donors, with incorporation or reduction of molecular oxygen"/>
    <property type="evidence" value="ECO:0007669"/>
    <property type="project" value="UniProtKB-UniRule"/>
</dbReference>